<keyword evidence="1" id="KW-0378">Hydrolase</keyword>
<accession>A0ABX7I0G4</accession>
<protein>
    <submittedName>
        <fullName evidence="1">Restriction endonuclease</fullName>
    </submittedName>
</protein>
<keyword evidence="1" id="KW-0540">Nuclease</keyword>
<dbReference type="PANTHER" id="PTHR38733">
    <property type="entry name" value="PROTEIN MCRC"/>
    <property type="match status" value="1"/>
</dbReference>
<sequence>MNRDTIIQVFEHDKLRVIANESSTFTQQHLTALTRYYEKQPQPYFKLIHQGVQFSQYVGIIRVGSLTIEILPKVGNVGDANLWQQVLVGMLIESRLLDVRSPTQASLRVKSHSILELYIALFLDEVELLQHQGLLKAYRRVQENRGACKGRLLVHRQITQNYAHQERFCVDYPTYDNDNLLNQLLYKTLRLIPSLTYQTLLVGRTHTLLLNFPRQADISTSSHRFDELVYNRKTSVYRSAIQLCELLLLNYHPDLMAGWKPVLALLFDMNRVWEQYVWQRIRKSDLFNAYTINCQNTKPFWGNHSIKPDIYLEKKEVRDEEWPNIIVDTKWKVNTQLVPSSDDLKQMFTYNHHYRASRSLLIYPAADQNQDTISRPFKLAGAGGIHHCQLCTLPVLGERGLNRNIATNIWHLICNSKDYEPHVHV</sequence>
<dbReference type="Proteomes" id="UP000612680">
    <property type="component" value="Chromosome"/>
</dbReference>
<organism evidence="1 2">
    <name type="scientific">Dyadobacter sandarakinus</name>
    <dbReference type="NCBI Taxonomy" id="2747268"/>
    <lineage>
        <taxon>Bacteria</taxon>
        <taxon>Pseudomonadati</taxon>
        <taxon>Bacteroidota</taxon>
        <taxon>Cytophagia</taxon>
        <taxon>Cytophagales</taxon>
        <taxon>Spirosomataceae</taxon>
        <taxon>Dyadobacter</taxon>
    </lineage>
</organism>
<keyword evidence="1" id="KW-0255">Endonuclease</keyword>
<dbReference type="InterPro" id="IPR019292">
    <property type="entry name" value="McrC"/>
</dbReference>
<dbReference type="RefSeq" id="WP_204660270.1">
    <property type="nucleotide sequence ID" value="NZ_CP056775.1"/>
</dbReference>
<keyword evidence="2" id="KW-1185">Reference proteome</keyword>
<dbReference type="EMBL" id="CP056775">
    <property type="protein sequence ID" value="QRQ99508.1"/>
    <property type="molecule type" value="Genomic_DNA"/>
</dbReference>
<evidence type="ECO:0000313" key="2">
    <source>
        <dbReference type="Proteomes" id="UP000612680"/>
    </source>
</evidence>
<dbReference type="PANTHER" id="PTHR38733:SF1">
    <property type="entry name" value="TYPE IV METHYL-DIRECTED RESTRICTION ENZYME ECOKMCRBC"/>
    <property type="match status" value="1"/>
</dbReference>
<proteinExistence type="predicted"/>
<dbReference type="Pfam" id="PF10117">
    <property type="entry name" value="McrBC"/>
    <property type="match status" value="1"/>
</dbReference>
<dbReference type="GO" id="GO:0004519">
    <property type="term" value="F:endonuclease activity"/>
    <property type="evidence" value="ECO:0007669"/>
    <property type="project" value="UniProtKB-KW"/>
</dbReference>
<name>A0ABX7I0G4_9BACT</name>
<reference evidence="1 2" key="1">
    <citation type="submission" date="2020-06" db="EMBL/GenBank/DDBJ databases">
        <title>Dyadobacter sandarakinus sp. nov., isolated from the soil of the Arctic Yellow River Station.</title>
        <authorList>
            <person name="Zhang Y."/>
            <person name="Peng F."/>
        </authorList>
    </citation>
    <scope>NUCLEOTIDE SEQUENCE [LARGE SCALE GENOMIC DNA]</scope>
    <source>
        <strain evidence="1 2">Q3-56</strain>
    </source>
</reference>
<evidence type="ECO:0000313" key="1">
    <source>
        <dbReference type="EMBL" id="QRQ99508.1"/>
    </source>
</evidence>
<gene>
    <name evidence="1" type="ORF">HWI92_00555</name>
</gene>